<sequence>MASSPAAKDSTANLFISVPFDRDSNSNAPPATWCSVYRKQATTNTCQIKNRSDDKD</sequence>
<accession>M8BXE0</accession>
<dbReference type="EnsemblPlants" id="EMT26468">
    <property type="protein sequence ID" value="EMT26468"/>
    <property type="gene ID" value="F775_43923"/>
</dbReference>
<reference evidence="1" key="1">
    <citation type="submission" date="2015-06" db="UniProtKB">
        <authorList>
            <consortium name="EnsemblPlants"/>
        </authorList>
    </citation>
    <scope>IDENTIFICATION</scope>
</reference>
<proteinExistence type="predicted"/>
<name>M8BXE0_AEGTA</name>
<organism evidence="1">
    <name type="scientific">Aegilops tauschii</name>
    <name type="common">Tausch's goatgrass</name>
    <name type="synonym">Aegilops squarrosa</name>
    <dbReference type="NCBI Taxonomy" id="37682"/>
    <lineage>
        <taxon>Eukaryota</taxon>
        <taxon>Viridiplantae</taxon>
        <taxon>Streptophyta</taxon>
        <taxon>Embryophyta</taxon>
        <taxon>Tracheophyta</taxon>
        <taxon>Spermatophyta</taxon>
        <taxon>Magnoliopsida</taxon>
        <taxon>Liliopsida</taxon>
        <taxon>Poales</taxon>
        <taxon>Poaceae</taxon>
        <taxon>BOP clade</taxon>
        <taxon>Pooideae</taxon>
        <taxon>Triticodae</taxon>
        <taxon>Triticeae</taxon>
        <taxon>Triticinae</taxon>
        <taxon>Aegilops</taxon>
    </lineage>
</organism>
<protein>
    <submittedName>
        <fullName evidence="1">Uncharacterized protein</fullName>
    </submittedName>
</protein>
<dbReference type="AlphaFoldDB" id="M8BXE0"/>
<evidence type="ECO:0000313" key="1">
    <source>
        <dbReference type="EnsemblPlants" id="EMT26468"/>
    </source>
</evidence>